<organism evidence="1 2">
    <name type="scientific">Viridibacillus arvi</name>
    <dbReference type="NCBI Taxonomy" id="263475"/>
    <lineage>
        <taxon>Bacteria</taxon>
        <taxon>Bacillati</taxon>
        <taxon>Bacillota</taxon>
        <taxon>Bacilli</taxon>
        <taxon>Bacillales</taxon>
        <taxon>Caryophanaceae</taxon>
        <taxon>Viridibacillus</taxon>
    </lineage>
</organism>
<name>A0A0M0LFL8_9BACL</name>
<reference evidence="2" key="1">
    <citation type="submission" date="2015-08" db="EMBL/GenBank/DDBJ databases">
        <title>Fjat-10028 dsm 16317.</title>
        <authorList>
            <person name="Liu B."/>
            <person name="Wang J."/>
            <person name="Zhu Y."/>
            <person name="Liu G."/>
            <person name="Chen Q."/>
            <person name="Chen Z."/>
            <person name="Lan J."/>
            <person name="Che J."/>
            <person name="Ge C."/>
            <person name="Shi H."/>
            <person name="Pan Z."/>
            <person name="Liu X."/>
        </authorList>
    </citation>
    <scope>NUCLEOTIDE SEQUENCE [LARGE SCALE GENOMIC DNA]</scope>
    <source>
        <strain evidence="2">DSM 16317</strain>
    </source>
</reference>
<evidence type="ECO:0000313" key="1">
    <source>
        <dbReference type="EMBL" id="KOO49890.1"/>
    </source>
</evidence>
<proteinExistence type="predicted"/>
<evidence type="ECO:0008006" key="3">
    <source>
        <dbReference type="Google" id="ProtNLM"/>
    </source>
</evidence>
<protein>
    <recommendedName>
        <fullName evidence="3">N-acetyltransferase domain-containing protein</fullName>
    </recommendedName>
</protein>
<dbReference type="EMBL" id="LILB01000005">
    <property type="protein sequence ID" value="KOO49890.1"/>
    <property type="molecule type" value="Genomic_DNA"/>
</dbReference>
<keyword evidence="2" id="KW-1185">Reference proteome</keyword>
<dbReference type="Proteomes" id="UP000036867">
    <property type="component" value="Unassembled WGS sequence"/>
</dbReference>
<gene>
    <name evidence="1" type="ORF">AMD00_16380</name>
</gene>
<evidence type="ECO:0000313" key="2">
    <source>
        <dbReference type="Proteomes" id="UP000036867"/>
    </source>
</evidence>
<comment type="caution">
    <text evidence="1">The sequence shown here is derived from an EMBL/GenBank/DDBJ whole genome shotgun (WGS) entry which is preliminary data.</text>
</comment>
<sequence>MKSVVYLVFNNQAILLKNVLKEKEPFLHRIPAFRYKMISFILEKYSSPFMFAETDKDAVDFYKNYGFKIVSLGEKYLGVERFQCILKS</sequence>
<accession>A0A0M0LFL8</accession>
<dbReference type="AlphaFoldDB" id="A0A0M0LFL8"/>